<dbReference type="RefSeq" id="WP_083048895.1">
    <property type="nucleotide sequence ID" value="NZ_MWQY01000004.1"/>
</dbReference>
<protein>
    <recommendedName>
        <fullName evidence="1">NADP-dependent oxidoreductase domain-containing protein</fullName>
    </recommendedName>
</protein>
<dbReference type="SUPFAM" id="SSF51430">
    <property type="entry name" value="NAD(P)-linked oxidoreductase"/>
    <property type="match status" value="1"/>
</dbReference>
<dbReference type="AlphaFoldDB" id="A0A1Y1S2H7"/>
<organism evidence="2 3">
    <name type="scientific">Marispirochaeta aestuarii</name>
    <dbReference type="NCBI Taxonomy" id="1963862"/>
    <lineage>
        <taxon>Bacteria</taxon>
        <taxon>Pseudomonadati</taxon>
        <taxon>Spirochaetota</taxon>
        <taxon>Spirochaetia</taxon>
        <taxon>Spirochaetales</taxon>
        <taxon>Spirochaetaceae</taxon>
        <taxon>Marispirochaeta</taxon>
    </lineage>
</organism>
<feature type="domain" description="NADP-dependent oxidoreductase" evidence="1">
    <location>
        <begin position="15"/>
        <end position="315"/>
    </location>
</feature>
<dbReference type="InterPro" id="IPR023210">
    <property type="entry name" value="NADP_OxRdtase_dom"/>
</dbReference>
<evidence type="ECO:0000259" key="1">
    <source>
        <dbReference type="Pfam" id="PF00248"/>
    </source>
</evidence>
<dbReference type="CDD" id="cd19101">
    <property type="entry name" value="AKR_unchar"/>
    <property type="match status" value="1"/>
</dbReference>
<dbReference type="STRING" id="1963862.B4O97_05060"/>
<proteinExistence type="predicted"/>
<dbReference type="EMBL" id="MWQY01000004">
    <property type="protein sequence ID" value="ORC36997.1"/>
    <property type="molecule type" value="Genomic_DNA"/>
</dbReference>
<dbReference type="Proteomes" id="UP000192343">
    <property type="component" value="Unassembled WGS sequence"/>
</dbReference>
<keyword evidence="3" id="KW-1185">Reference proteome</keyword>
<dbReference type="Pfam" id="PF00248">
    <property type="entry name" value="Aldo_ket_red"/>
    <property type="match status" value="1"/>
</dbReference>
<evidence type="ECO:0000313" key="2">
    <source>
        <dbReference type="EMBL" id="ORC36997.1"/>
    </source>
</evidence>
<dbReference type="PRINTS" id="PR00069">
    <property type="entry name" value="ALDKETRDTASE"/>
</dbReference>
<evidence type="ECO:0000313" key="3">
    <source>
        <dbReference type="Proteomes" id="UP000192343"/>
    </source>
</evidence>
<dbReference type="OrthoDB" id="9804790at2"/>
<gene>
    <name evidence="2" type="ORF">B4O97_05060</name>
</gene>
<dbReference type="PANTHER" id="PTHR43147:SF2">
    <property type="entry name" value="NADP-DEPENDENT OXIDOREDUCTASE DOMAIN-CONTAINING PROTEIN"/>
    <property type="match status" value="1"/>
</dbReference>
<reference evidence="2 3" key="1">
    <citation type="submission" date="2017-03" db="EMBL/GenBank/DDBJ databases">
        <title>Draft Genome sequence of Marispirochaeta sp. strain JC444.</title>
        <authorList>
            <person name="Shivani Y."/>
            <person name="Subhash Y."/>
            <person name="Sasikala C."/>
            <person name="Ramana C."/>
        </authorList>
    </citation>
    <scope>NUCLEOTIDE SEQUENCE [LARGE SCALE GENOMIC DNA]</scope>
    <source>
        <strain evidence="2 3">JC444</strain>
    </source>
</reference>
<accession>A0A1Y1S2H7</accession>
<dbReference type="Gene3D" id="3.20.20.100">
    <property type="entry name" value="NADP-dependent oxidoreductase domain"/>
    <property type="match status" value="1"/>
</dbReference>
<dbReference type="PANTHER" id="PTHR43147">
    <property type="entry name" value="PROTEIN TAS"/>
    <property type="match status" value="1"/>
</dbReference>
<comment type="caution">
    <text evidence="2">The sequence shown here is derived from an EMBL/GenBank/DDBJ whole genome shotgun (WGS) entry which is preliminary data.</text>
</comment>
<dbReference type="InterPro" id="IPR036812">
    <property type="entry name" value="NAD(P)_OxRdtase_dom_sf"/>
</dbReference>
<name>A0A1Y1S2H7_9SPIO</name>
<sequence length="349" mass="39780">MNTRYTLKNGYSFSRIINGGWQLSEGHALKSTIEKQDVLKAFHELVSRGFTTFDCADIYTGVEEFYGVFLKEHLAAGGKREDIQFHTKYVPDRSVLAELKPKDVREAVHRSLRKLGVEQVDMIQFHWWEYDIPGYLEALHELQKLKEEGKISQVSLTNFDTPRTREIVESGISISTMQAQYSLLDRRVENAMQAYCEEQDIALLCYGTLAGGFLTDRWLGQPDPADWDNRSLVKYRIIIDDFGGWEAFQELLNILKEMSGRYGCRIANISTAYILQKEAVGGAIIGTRSSRHVDANGQTLALKLEREDVTKIDSFLARHPGPKGEPFELERAEDGPHIKVMLRNLNEKS</sequence>
<dbReference type="GO" id="GO:0016491">
    <property type="term" value="F:oxidoreductase activity"/>
    <property type="evidence" value="ECO:0007669"/>
    <property type="project" value="InterPro"/>
</dbReference>
<dbReference type="InterPro" id="IPR020471">
    <property type="entry name" value="AKR"/>
</dbReference>